<keyword evidence="1" id="KW-0812">Transmembrane</keyword>
<feature type="transmembrane region" description="Helical" evidence="1">
    <location>
        <begin position="150"/>
        <end position="171"/>
    </location>
</feature>
<feature type="transmembrane region" description="Helical" evidence="1">
    <location>
        <begin position="77"/>
        <end position="95"/>
    </location>
</feature>
<keyword evidence="3" id="KW-1185">Reference proteome</keyword>
<keyword evidence="1" id="KW-0472">Membrane</keyword>
<evidence type="ECO:0000313" key="3">
    <source>
        <dbReference type="Proteomes" id="UP001195769"/>
    </source>
</evidence>
<name>A0AAD4DWL0_9AGAM</name>
<keyword evidence="1" id="KW-1133">Transmembrane helix</keyword>
<protein>
    <submittedName>
        <fullName evidence="2">Uncharacterized protein</fullName>
    </submittedName>
</protein>
<comment type="caution">
    <text evidence="2">The sequence shown here is derived from an EMBL/GenBank/DDBJ whole genome shotgun (WGS) entry which is preliminary data.</text>
</comment>
<organism evidence="2 3">
    <name type="scientific">Suillus fuscotomentosus</name>
    <dbReference type="NCBI Taxonomy" id="1912939"/>
    <lineage>
        <taxon>Eukaryota</taxon>
        <taxon>Fungi</taxon>
        <taxon>Dikarya</taxon>
        <taxon>Basidiomycota</taxon>
        <taxon>Agaricomycotina</taxon>
        <taxon>Agaricomycetes</taxon>
        <taxon>Agaricomycetidae</taxon>
        <taxon>Boletales</taxon>
        <taxon>Suillineae</taxon>
        <taxon>Suillaceae</taxon>
        <taxon>Suillus</taxon>
    </lineage>
</organism>
<evidence type="ECO:0000313" key="2">
    <source>
        <dbReference type="EMBL" id="KAG1895420.1"/>
    </source>
</evidence>
<feature type="transmembrane region" description="Helical" evidence="1">
    <location>
        <begin position="192"/>
        <end position="212"/>
    </location>
</feature>
<dbReference type="GeneID" id="64671708"/>
<dbReference type="EMBL" id="JABBWK010000066">
    <property type="protein sequence ID" value="KAG1895420.1"/>
    <property type="molecule type" value="Genomic_DNA"/>
</dbReference>
<dbReference type="AlphaFoldDB" id="A0AAD4DWL0"/>
<reference evidence="2" key="1">
    <citation type="journal article" date="2020" name="New Phytol.">
        <title>Comparative genomics reveals dynamic genome evolution in host specialist ectomycorrhizal fungi.</title>
        <authorList>
            <person name="Lofgren L.A."/>
            <person name="Nguyen N.H."/>
            <person name="Vilgalys R."/>
            <person name="Ruytinx J."/>
            <person name="Liao H.L."/>
            <person name="Branco S."/>
            <person name="Kuo A."/>
            <person name="LaButti K."/>
            <person name="Lipzen A."/>
            <person name="Andreopoulos W."/>
            <person name="Pangilinan J."/>
            <person name="Riley R."/>
            <person name="Hundley H."/>
            <person name="Na H."/>
            <person name="Barry K."/>
            <person name="Grigoriev I.V."/>
            <person name="Stajich J.E."/>
            <person name="Kennedy P.G."/>
        </authorList>
    </citation>
    <scope>NUCLEOTIDE SEQUENCE</scope>
    <source>
        <strain evidence="2">FC203</strain>
    </source>
</reference>
<sequence length="328" mass="36722">MSAQVQSAGINIAVQQLPLAVQVVSFTLVVYDHAMTFAQEFMVTVKNTVRQIRYLALAQVCLNAVTTMGVAKVHYDLGLTVMILCQCVITLRVWHLFPRSRFIRWLAVTIFTACLAGGAIFDAIKYNAIKSAAHTNNDSISAQCRRTFSFILYLPALVVHTTMFLLTLYRFRVTPRTLQQHGMIHRFVKEGMILYSFAAGEYTSILFVLQMLKQITGSLLYEIISLSLIKPEDISNFGLGDMGEIAMAATAVSICRAMLSIRCLAATYHVDPAWLLNHAELSRVQWRRGHNEGEIYVEVSEMDVVLPFKSAVLPVGNIGREDEVQNHT</sequence>
<feature type="transmembrane region" description="Helical" evidence="1">
    <location>
        <begin position="12"/>
        <end position="31"/>
    </location>
</feature>
<proteinExistence type="predicted"/>
<gene>
    <name evidence="2" type="ORF">F5891DRAFT_984216</name>
</gene>
<feature type="transmembrane region" description="Helical" evidence="1">
    <location>
        <begin position="102"/>
        <end position="121"/>
    </location>
</feature>
<evidence type="ECO:0000256" key="1">
    <source>
        <dbReference type="SAM" id="Phobius"/>
    </source>
</evidence>
<accession>A0AAD4DWL0</accession>
<dbReference type="Proteomes" id="UP001195769">
    <property type="component" value="Unassembled WGS sequence"/>
</dbReference>
<dbReference type="RefSeq" id="XP_041220996.1">
    <property type="nucleotide sequence ID" value="XM_041377410.1"/>
</dbReference>